<reference evidence="1" key="1">
    <citation type="journal article" date="2015" name="Nature">
        <title>Complex archaea that bridge the gap between prokaryotes and eukaryotes.</title>
        <authorList>
            <person name="Spang A."/>
            <person name="Saw J.H."/>
            <person name="Jorgensen S.L."/>
            <person name="Zaremba-Niedzwiedzka K."/>
            <person name="Martijn J."/>
            <person name="Lind A.E."/>
            <person name="van Eijk R."/>
            <person name="Schleper C."/>
            <person name="Guy L."/>
            <person name="Ettema T.J."/>
        </authorList>
    </citation>
    <scope>NUCLEOTIDE SEQUENCE</scope>
</reference>
<dbReference type="EMBL" id="LAZR01002764">
    <property type="protein sequence ID" value="KKN25878.1"/>
    <property type="molecule type" value="Genomic_DNA"/>
</dbReference>
<proteinExistence type="predicted"/>
<accession>A0A0F9S945</accession>
<gene>
    <name evidence="1" type="ORF">LCGC14_0880400</name>
</gene>
<sequence length="88" mass="9843">MRTCLKTANQARHSDTFVLALAMLLTANPLRAVGACLLFAPWLVLAYYTDPTDLDSTANNFSAVFWLHPRTQSLAIHVHSELASTWRQ</sequence>
<evidence type="ECO:0000313" key="1">
    <source>
        <dbReference type="EMBL" id="KKN25878.1"/>
    </source>
</evidence>
<name>A0A0F9S945_9ZZZZ</name>
<comment type="caution">
    <text evidence="1">The sequence shown here is derived from an EMBL/GenBank/DDBJ whole genome shotgun (WGS) entry which is preliminary data.</text>
</comment>
<dbReference type="AlphaFoldDB" id="A0A0F9S945"/>
<protein>
    <submittedName>
        <fullName evidence="1">Uncharacterized protein</fullName>
    </submittedName>
</protein>
<organism evidence="1">
    <name type="scientific">marine sediment metagenome</name>
    <dbReference type="NCBI Taxonomy" id="412755"/>
    <lineage>
        <taxon>unclassified sequences</taxon>
        <taxon>metagenomes</taxon>
        <taxon>ecological metagenomes</taxon>
    </lineage>
</organism>